<organism evidence="2 3">
    <name type="scientific">Halorubrum lipolyticum DSM 21995</name>
    <dbReference type="NCBI Taxonomy" id="1227482"/>
    <lineage>
        <taxon>Archaea</taxon>
        <taxon>Methanobacteriati</taxon>
        <taxon>Methanobacteriota</taxon>
        <taxon>Stenosarchaea group</taxon>
        <taxon>Halobacteria</taxon>
        <taxon>Halobacteriales</taxon>
        <taxon>Haloferacaceae</taxon>
        <taxon>Halorubrum</taxon>
    </lineage>
</organism>
<proteinExistence type="predicted"/>
<comment type="caution">
    <text evidence="2">The sequence shown here is derived from an EMBL/GenBank/DDBJ whole genome shotgun (WGS) entry which is preliminary data.</text>
</comment>
<dbReference type="EMBL" id="AOJG01000031">
    <property type="protein sequence ID" value="EMA58921.1"/>
    <property type="molecule type" value="Genomic_DNA"/>
</dbReference>
<feature type="region of interest" description="Disordered" evidence="1">
    <location>
        <begin position="159"/>
        <end position="178"/>
    </location>
</feature>
<accession>M0NMA3</accession>
<evidence type="ECO:0000256" key="1">
    <source>
        <dbReference type="SAM" id="MobiDB-lite"/>
    </source>
</evidence>
<evidence type="ECO:0008006" key="4">
    <source>
        <dbReference type="Google" id="ProtNLM"/>
    </source>
</evidence>
<dbReference type="Proteomes" id="UP000011650">
    <property type="component" value="Unassembled WGS sequence"/>
</dbReference>
<keyword evidence="3" id="KW-1185">Reference proteome</keyword>
<evidence type="ECO:0000313" key="3">
    <source>
        <dbReference type="Proteomes" id="UP000011650"/>
    </source>
</evidence>
<gene>
    <name evidence="2" type="ORF">C469_12138</name>
</gene>
<dbReference type="PATRIC" id="fig|1227482.3.peg.2452"/>
<sequence>MDVDSDPRVTGEYVRRVPSDAGTLTLVGVVHDHPASTYRVRRVVTEVDPDVLALELPPISIPLFEQYASTDRTPPAFGGEMSAAIQAADTDATVGIDRPSTGFFHRLGRTLLRERPPQQTVRNVVSDAVETTKHALTCRVAAAIGDRASIRLEVDSPIAHDVDHTDAPDDQARDERTQVRRSNSFMKAFRTASRSQASRLEDAAREAEMVDRLVRLREDGDIVAVVGISHLDSVAEGLRSVDEAASPGDGRDT</sequence>
<name>M0NMA3_9EURY</name>
<protein>
    <recommendedName>
        <fullName evidence="4">TraB determinant protein</fullName>
    </recommendedName>
</protein>
<dbReference type="STRING" id="1227482.C469_12138"/>
<reference evidence="2 3" key="1">
    <citation type="journal article" date="2014" name="PLoS Genet.">
        <title>Phylogenetically driven sequencing of extremely halophilic archaea reveals strategies for static and dynamic osmo-response.</title>
        <authorList>
            <person name="Becker E.A."/>
            <person name="Seitzer P.M."/>
            <person name="Tritt A."/>
            <person name="Larsen D."/>
            <person name="Krusor M."/>
            <person name="Yao A.I."/>
            <person name="Wu D."/>
            <person name="Madern D."/>
            <person name="Eisen J.A."/>
            <person name="Darling A.E."/>
            <person name="Facciotti M.T."/>
        </authorList>
    </citation>
    <scope>NUCLEOTIDE SEQUENCE [LARGE SCALE GENOMIC DNA]</scope>
    <source>
        <strain evidence="2 3">DSM 21995</strain>
    </source>
</reference>
<dbReference type="AlphaFoldDB" id="M0NMA3"/>
<evidence type="ECO:0000313" key="2">
    <source>
        <dbReference type="EMBL" id="EMA58921.1"/>
    </source>
</evidence>